<feature type="transmembrane region" description="Helical" evidence="1">
    <location>
        <begin position="21"/>
        <end position="41"/>
    </location>
</feature>
<name>A0A8S5UIR7_9CAUD</name>
<dbReference type="EMBL" id="BK016090">
    <property type="protein sequence ID" value="DAF94323.1"/>
    <property type="molecule type" value="Genomic_DNA"/>
</dbReference>
<sequence length="243" mass="26659">MSRKFTTRPVLPRKARKQRPSVYASCGSPIVVGATCCVYSQNVNARVIEIKSPSHIILEVVEHGDVGSIISAEADDLDCELLERPAKKLAKGKKSRLHTVHGEPIEVGDEYWSDSLDEVVAVVRLIEGDLVEVKPLHAIGYNTYTVRSCDLDFLEDEGPYDDEDDEDESTTLECDRYEGASVKFELTDDPSKVAAVTRIGGVSITLRVGGVAITTTMSVSQYARMLMGEEIHGLRSDVGPDIF</sequence>
<proteinExistence type="predicted"/>
<accession>A0A8S5UIR7</accession>
<protein>
    <submittedName>
        <fullName evidence="2">Uncharacterized protein</fullName>
    </submittedName>
</protein>
<reference evidence="2" key="1">
    <citation type="journal article" date="2021" name="Proc. Natl. Acad. Sci. U.S.A.">
        <title>A Catalog of Tens of Thousands of Viruses from Human Metagenomes Reveals Hidden Associations with Chronic Diseases.</title>
        <authorList>
            <person name="Tisza M.J."/>
            <person name="Buck C.B."/>
        </authorList>
    </citation>
    <scope>NUCLEOTIDE SEQUENCE</scope>
    <source>
        <strain evidence="2">Ctu2j3</strain>
    </source>
</reference>
<keyword evidence="1" id="KW-0812">Transmembrane</keyword>
<evidence type="ECO:0000256" key="1">
    <source>
        <dbReference type="SAM" id="Phobius"/>
    </source>
</evidence>
<keyword evidence="1" id="KW-1133">Transmembrane helix</keyword>
<keyword evidence="1" id="KW-0472">Membrane</keyword>
<dbReference type="EMBL" id="BK016090">
    <property type="protein sequence ID" value="DAF94088.1"/>
    <property type="molecule type" value="Genomic_DNA"/>
</dbReference>
<organism evidence="2">
    <name type="scientific">Myoviridae sp. ctu2j3</name>
    <dbReference type="NCBI Taxonomy" id="2825197"/>
    <lineage>
        <taxon>Viruses</taxon>
        <taxon>Duplodnaviria</taxon>
        <taxon>Heunggongvirae</taxon>
        <taxon>Uroviricota</taxon>
        <taxon>Caudoviricetes</taxon>
    </lineage>
</organism>
<evidence type="ECO:0000313" key="2">
    <source>
        <dbReference type="EMBL" id="DAF94323.1"/>
    </source>
</evidence>